<dbReference type="OrthoDB" id="4878398at2"/>
<dbReference type="Proteomes" id="UP000280668">
    <property type="component" value="Unassembled WGS sequence"/>
</dbReference>
<evidence type="ECO:0000256" key="1">
    <source>
        <dbReference type="SAM" id="Phobius"/>
    </source>
</evidence>
<feature type="transmembrane region" description="Helical" evidence="1">
    <location>
        <begin position="12"/>
        <end position="34"/>
    </location>
</feature>
<protein>
    <submittedName>
        <fullName evidence="2">Uncharacterized protein</fullName>
    </submittedName>
</protein>
<feature type="transmembrane region" description="Helical" evidence="1">
    <location>
        <begin position="63"/>
        <end position="85"/>
    </location>
</feature>
<comment type="caution">
    <text evidence="2">The sequence shown here is derived from an EMBL/GenBank/DDBJ whole genome shotgun (WGS) entry which is preliminary data.</text>
</comment>
<dbReference type="RefSeq" id="WP_123303906.1">
    <property type="nucleotide sequence ID" value="NZ_RKHK01000001.1"/>
</dbReference>
<sequence length="201" mass="21306">MRRAPTRLNRFALALIGLSMILVSLVGVVIAFNLSSQLPDLGLPWPGSDQAVLPEGEWRAEPWLPGALAALGVVVAVLGLMWLIAQLPHPHSGPPFRLHDSAERGLTRVAPEVLVAAVEEQARALPGVHGASAAVYGMAARPEIALRLSVVDSVDLARTLAQVENEVVAGVSTALDSQVEQLSVVIDVDRRSNRSASEITL</sequence>
<gene>
    <name evidence="2" type="ORF">EDD31_1877</name>
</gene>
<keyword evidence="1" id="KW-1133">Transmembrane helix</keyword>
<evidence type="ECO:0000313" key="3">
    <source>
        <dbReference type="Proteomes" id="UP000280668"/>
    </source>
</evidence>
<name>A0A3N2BE41_9MICO</name>
<keyword evidence="3" id="KW-1185">Reference proteome</keyword>
<evidence type="ECO:0000313" key="2">
    <source>
        <dbReference type="EMBL" id="ROR73495.1"/>
    </source>
</evidence>
<reference evidence="2 3" key="1">
    <citation type="submission" date="2018-11" db="EMBL/GenBank/DDBJ databases">
        <title>Sequencing the genomes of 1000 actinobacteria strains.</title>
        <authorList>
            <person name="Klenk H.-P."/>
        </authorList>
    </citation>
    <scope>NUCLEOTIDE SEQUENCE [LARGE SCALE GENOMIC DNA]</scope>
    <source>
        <strain evidence="2 3">DSM 11294</strain>
    </source>
</reference>
<accession>A0A3N2BE41</accession>
<proteinExistence type="predicted"/>
<organism evidence="2 3">
    <name type="scientific">Bogoriella caseilytica</name>
    <dbReference type="NCBI Taxonomy" id="56055"/>
    <lineage>
        <taxon>Bacteria</taxon>
        <taxon>Bacillati</taxon>
        <taxon>Actinomycetota</taxon>
        <taxon>Actinomycetes</taxon>
        <taxon>Micrococcales</taxon>
        <taxon>Bogoriellaceae</taxon>
        <taxon>Bogoriella</taxon>
    </lineage>
</organism>
<keyword evidence="1" id="KW-0472">Membrane</keyword>
<dbReference type="EMBL" id="RKHK01000001">
    <property type="protein sequence ID" value="ROR73495.1"/>
    <property type="molecule type" value="Genomic_DNA"/>
</dbReference>
<keyword evidence="1" id="KW-0812">Transmembrane</keyword>
<dbReference type="AlphaFoldDB" id="A0A3N2BE41"/>